<accession>A0A4Q2TXC9</accession>
<dbReference type="InterPro" id="IPR000801">
    <property type="entry name" value="Esterase-like"/>
</dbReference>
<sequence>MWMEARRCVAENKKNMRFPALENGALAARSLFVPDCEHFPLPGADGRNHEIYVHVPAVEPPPGGFPVLYLLDANADFLLVVETLRRLSRRPRASGIHPVVVVGIGYPDGPDYDLDRRYEDFTRGPPEISDAGWQASTCYGGQAAFIDFVENRLKPFIRATFPVCERRSALLGHSLAGYLVLDWLCQRPQSFRAFLAVSPSIWWGREAMLARLAKPKAAFDGRFRAYLTVGQWEEEPAPWQSDLSANVSYTSLRRRRAMIGNVRAFSEHIGEVYGDGVTVRCDIEDGGEHSSSLITCLPRALRFAFHDGD</sequence>
<keyword evidence="2 3" id="KW-0378">Hydrolase</keyword>
<dbReference type="Pfam" id="PF00756">
    <property type="entry name" value="Esterase"/>
    <property type="match status" value="1"/>
</dbReference>
<dbReference type="OrthoDB" id="9784036at2"/>
<dbReference type="AlphaFoldDB" id="A0A4Q2TXC9"/>
<evidence type="ECO:0000256" key="2">
    <source>
        <dbReference type="ARBA" id="ARBA00022801"/>
    </source>
</evidence>
<evidence type="ECO:0000313" key="4">
    <source>
        <dbReference type="Proteomes" id="UP000291088"/>
    </source>
</evidence>
<proteinExistence type="inferred from homology"/>
<comment type="similarity">
    <text evidence="1">Belongs to the esterase D family.</text>
</comment>
<dbReference type="PANTHER" id="PTHR40841:SF2">
    <property type="entry name" value="SIDEROPHORE-DEGRADING ESTERASE (EUROFUNG)"/>
    <property type="match status" value="1"/>
</dbReference>
<evidence type="ECO:0000256" key="1">
    <source>
        <dbReference type="ARBA" id="ARBA00005622"/>
    </source>
</evidence>
<evidence type="ECO:0000313" key="3">
    <source>
        <dbReference type="EMBL" id="RYC23932.1"/>
    </source>
</evidence>
<dbReference type="InterPro" id="IPR029058">
    <property type="entry name" value="AB_hydrolase_fold"/>
</dbReference>
<dbReference type="InterPro" id="IPR052558">
    <property type="entry name" value="Siderophore_Hydrolase_D"/>
</dbReference>
<dbReference type="Gene3D" id="3.40.50.1820">
    <property type="entry name" value="alpha/beta hydrolase"/>
    <property type="match status" value="1"/>
</dbReference>
<keyword evidence="4" id="KW-1185">Reference proteome</keyword>
<dbReference type="Proteomes" id="UP000291088">
    <property type="component" value="Unassembled WGS sequence"/>
</dbReference>
<dbReference type="SUPFAM" id="SSF53474">
    <property type="entry name" value="alpha/beta-Hydrolases"/>
    <property type="match status" value="1"/>
</dbReference>
<gene>
    <name evidence="3" type="ORF">EUU22_02365</name>
</gene>
<organism evidence="3 4">
    <name type="scientific">Ciceribacter ferrooxidans</name>
    <dbReference type="NCBI Taxonomy" id="2509717"/>
    <lineage>
        <taxon>Bacteria</taxon>
        <taxon>Pseudomonadati</taxon>
        <taxon>Pseudomonadota</taxon>
        <taxon>Alphaproteobacteria</taxon>
        <taxon>Hyphomicrobiales</taxon>
        <taxon>Rhizobiaceae</taxon>
        <taxon>Ciceribacter</taxon>
    </lineage>
</organism>
<protein>
    <submittedName>
        <fullName evidence="3">Alpha/beta hydrolase</fullName>
    </submittedName>
</protein>
<reference evidence="3 4" key="1">
    <citation type="submission" date="2019-01" db="EMBL/GenBank/DDBJ databases">
        <authorList>
            <person name="Deng T."/>
        </authorList>
    </citation>
    <scope>NUCLEOTIDE SEQUENCE [LARGE SCALE GENOMIC DNA]</scope>
    <source>
        <strain evidence="3 4">F8825</strain>
    </source>
</reference>
<dbReference type="GO" id="GO:0016788">
    <property type="term" value="F:hydrolase activity, acting on ester bonds"/>
    <property type="evidence" value="ECO:0007669"/>
    <property type="project" value="TreeGrafter"/>
</dbReference>
<dbReference type="EMBL" id="SDVB01000101">
    <property type="protein sequence ID" value="RYC23932.1"/>
    <property type="molecule type" value="Genomic_DNA"/>
</dbReference>
<comment type="caution">
    <text evidence="3">The sequence shown here is derived from an EMBL/GenBank/DDBJ whole genome shotgun (WGS) entry which is preliminary data.</text>
</comment>
<dbReference type="PANTHER" id="PTHR40841">
    <property type="entry name" value="SIDEROPHORE TRIACETYLFUSARININE C ESTERASE"/>
    <property type="match status" value="1"/>
</dbReference>
<name>A0A4Q2TXC9_9HYPH</name>